<gene>
    <name evidence="1" type="ORF">SO694_00018226</name>
</gene>
<dbReference type="Proteomes" id="UP001363151">
    <property type="component" value="Unassembled WGS sequence"/>
</dbReference>
<sequence>MIKRKWFGALTERTTAGLGTPAEFVRFVADANDALSANSAPPRALAPRPAVKLLFKGGNVVNFVKAAAVGMLRAASADGRVADLARADVVGPQRRRLLLLVGLRGGPGPQGPGDLRGRARRGARGRQARAAARRAAGVLVASADSAPRFAPPAAALLGELEDAKRHYGLDDPPSFALVAALAAPGARAAVPCARRDVDIRQRRRSRFGGESRAANLQPSTSM</sequence>
<reference evidence="1 2" key="1">
    <citation type="submission" date="2024-03" db="EMBL/GenBank/DDBJ databases">
        <title>Aureococcus anophagefferens CCMP1851 and Kratosvirus quantuckense: Draft genome of a second virus-susceptible host strain in the model system.</title>
        <authorList>
            <person name="Chase E."/>
            <person name="Truchon A.R."/>
            <person name="Schepens W."/>
            <person name="Wilhelm S.W."/>
        </authorList>
    </citation>
    <scope>NUCLEOTIDE SEQUENCE [LARGE SCALE GENOMIC DNA]</scope>
    <source>
        <strain evidence="1 2">CCMP1851</strain>
    </source>
</reference>
<organism evidence="1 2">
    <name type="scientific">Aureococcus anophagefferens</name>
    <name type="common">Harmful bloom alga</name>
    <dbReference type="NCBI Taxonomy" id="44056"/>
    <lineage>
        <taxon>Eukaryota</taxon>
        <taxon>Sar</taxon>
        <taxon>Stramenopiles</taxon>
        <taxon>Ochrophyta</taxon>
        <taxon>Pelagophyceae</taxon>
        <taxon>Pelagomonadales</taxon>
        <taxon>Pelagomonadaceae</taxon>
        <taxon>Aureococcus</taxon>
    </lineage>
</organism>
<evidence type="ECO:0000313" key="1">
    <source>
        <dbReference type="EMBL" id="KAK7241994.1"/>
    </source>
</evidence>
<protein>
    <submittedName>
        <fullName evidence="1">Uncharacterized protein</fullName>
    </submittedName>
</protein>
<dbReference type="EMBL" id="JBBJCI010000151">
    <property type="protein sequence ID" value="KAK7241994.1"/>
    <property type="molecule type" value="Genomic_DNA"/>
</dbReference>
<comment type="caution">
    <text evidence="1">The sequence shown here is derived from an EMBL/GenBank/DDBJ whole genome shotgun (WGS) entry which is preliminary data.</text>
</comment>
<evidence type="ECO:0000313" key="2">
    <source>
        <dbReference type="Proteomes" id="UP001363151"/>
    </source>
</evidence>
<accession>A0ABR1G0G0</accession>
<keyword evidence="2" id="KW-1185">Reference proteome</keyword>
<proteinExistence type="predicted"/>
<name>A0ABR1G0G0_AURAN</name>